<dbReference type="EMBL" id="CP001191">
    <property type="protein sequence ID" value="ACI53380.1"/>
    <property type="molecule type" value="Genomic_DNA"/>
</dbReference>
<protein>
    <submittedName>
        <fullName evidence="2">Uncharacterized protein</fullName>
    </submittedName>
</protein>
<evidence type="ECO:0000313" key="3">
    <source>
        <dbReference type="Proteomes" id="UP000008330"/>
    </source>
</evidence>
<gene>
    <name evidence="2" type="ordered locus">Rleg2_0077</name>
</gene>
<organism evidence="2 3">
    <name type="scientific">Rhizobium leguminosarum bv. trifolii (strain WSM2304)</name>
    <dbReference type="NCBI Taxonomy" id="395492"/>
    <lineage>
        <taxon>Bacteria</taxon>
        <taxon>Pseudomonadati</taxon>
        <taxon>Pseudomonadota</taxon>
        <taxon>Alphaproteobacteria</taxon>
        <taxon>Hyphomicrobiales</taxon>
        <taxon>Rhizobiaceae</taxon>
        <taxon>Rhizobium/Agrobacterium group</taxon>
        <taxon>Rhizobium</taxon>
    </lineage>
</organism>
<name>A0ABF7QHP2_RHILW</name>
<dbReference type="KEGG" id="rlt:Rleg2_0077"/>
<keyword evidence="3" id="KW-1185">Reference proteome</keyword>
<proteinExistence type="predicted"/>
<dbReference type="Proteomes" id="UP000008330">
    <property type="component" value="Chromosome"/>
</dbReference>
<sequence length="89" mass="10070">MTETFSKSRQRAEIAFGNVQTQFFAKNKAVEELESDVQSQQAKTLRLREARLSKGTQRPGLSNGRPCCKARPGRLTPHRADRELILKEA</sequence>
<evidence type="ECO:0000256" key="1">
    <source>
        <dbReference type="SAM" id="MobiDB-lite"/>
    </source>
</evidence>
<feature type="region of interest" description="Disordered" evidence="1">
    <location>
        <begin position="51"/>
        <end position="89"/>
    </location>
</feature>
<feature type="compositionally biased region" description="Basic and acidic residues" evidence="1">
    <location>
        <begin position="78"/>
        <end position="89"/>
    </location>
</feature>
<dbReference type="AlphaFoldDB" id="A0ABF7QHP2"/>
<accession>A0ABF7QHP2</accession>
<reference evidence="2 3" key="1">
    <citation type="journal article" date="2010" name="Stand. Genomic Sci.">
        <title>Complete genome sequence of Rhizobium leguminosarum bv trifolii strain WSM2304, an effective microsymbiont of the South American clover Trifolium polymorphum.</title>
        <authorList>
            <person name="Reeve W."/>
            <person name="O'Hara G."/>
            <person name="Chain P."/>
            <person name="Ardley J."/>
            <person name="Brau L."/>
            <person name="Nandesena K."/>
            <person name="Tiwari R."/>
            <person name="Malfatti S."/>
            <person name="Kiss H."/>
            <person name="Lapidus A."/>
            <person name="Copeland A."/>
            <person name="Nolan M."/>
            <person name="Land M."/>
            <person name="Ivanova N."/>
            <person name="Mavromatis K."/>
            <person name="Markowitz V."/>
            <person name="Kyrpides N."/>
            <person name="Melino V."/>
            <person name="Denton M."/>
            <person name="Yates R."/>
            <person name="Howieson J."/>
        </authorList>
    </citation>
    <scope>NUCLEOTIDE SEQUENCE [LARGE SCALE GENOMIC DNA]</scope>
    <source>
        <strain evidence="2 3">WSM2304</strain>
    </source>
</reference>
<evidence type="ECO:0000313" key="2">
    <source>
        <dbReference type="EMBL" id="ACI53380.1"/>
    </source>
</evidence>